<protein>
    <submittedName>
        <fullName evidence="1">Uncharacterized protein</fullName>
    </submittedName>
</protein>
<evidence type="ECO:0000313" key="2">
    <source>
        <dbReference type="Proteomes" id="UP001186974"/>
    </source>
</evidence>
<feature type="non-terminal residue" evidence="1">
    <location>
        <position position="96"/>
    </location>
</feature>
<accession>A0ACC3D1G5</accession>
<dbReference type="EMBL" id="JAWDJW010008576">
    <property type="protein sequence ID" value="KAK3060434.1"/>
    <property type="molecule type" value="Genomic_DNA"/>
</dbReference>
<gene>
    <name evidence="1" type="ORF">LTS18_008552</name>
</gene>
<keyword evidence="2" id="KW-1185">Reference proteome</keyword>
<reference evidence="1" key="1">
    <citation type="submission" date="2024-09" db="EMBL/GenBank/DDBJ databases">
        <title>Black Yeasts Isolated from many extreme environments.</title>
        <authorList>
            <person name="Coleine C."/>
            <person name="Stajich J.E."/>
            <person name="Selbmann L."/>
        </authorList>
    </citation>
    <scope>NUCLEOTIDE SEQUENCE</scope>
    <source>
        <strain evidence="1">CCFEE 5737</strain>
    </source>
</reference>
<evidence type="ECO:0000313" key="1">
    <source>
        <dbReference type="EMBL" id="KAK3060434.1"/>
    </source>
</evidence>
<organism evidence="1 2">
    <name type="scientific">Coniosporium uncinatum</name>
    <dbReference type="NCBI Taxonomy" id="93489"/>
    <lineage>
        <taxon>Eukaryota</taxon>
        <taxon>Fungi</taxon>
        <taxon>Dikarya</taxon>
        <taxon>Ascomycota</taxon>
        <taxon>Pezizomycotina</taxon>
        <taxon>Dothideomycetes</taxon>
        <taxon>Dothideomycetes incertae sedis</taxon>
        <taxon>Coniosporium</taxon>
    </lineage>
</organism>
<proteinExistence type="predicted"/>
<comment type="caution">
    <text evidence="1">The sequence shown here is derived from an EMBL/GenBank/DDBJ whole genome shotgun (WGS) entry which is preliminary data.</text>
</comment>
<sequence>MADSQNNDDENVQDVLNSVNHRLFQAEFLRQLSSSQLPSQATFESSLSPGEPSPGASEASCDNTFRQDGLLSGTQHVNQLIEYRDFAVEAEDSRAT</sequence>
<name>A0ACC3D1G5_9PEZI</name>
<dbReference type="Proteomes" id="UP001186974">
    <property type="component" value="Unassembled WGS sequence"/>
</dbReference>